<dbReference type="InterPro" id="IPR003591">
    <property type="entry name" value="Leu-rich_rpt_typical-subtyp"/>
</dbReference>
<dbReference type="Pfam" id="PF13855">
    <property type="entry name" value="LRR_8"/>
    <property type="match status" value="1"/>
</dbReference>
<dbReference type="Proteomes" id="UP000827092">
    <property type="component" value="Unassembled WGS sequence"/>
</dbReference>
<dbReference type="AlphaFoldDB" id="A0AAV6VMR1"/>
<evidence type="ECO:0000256" key="3">
    <source>
        <dbReference type="ARBA" id="ARBA00022737"/>
    </source>
</evidence>
<evidence type="ECO:0000256" key="4">
    <source>
        <dbReference type="SAM" id="MobiDB-lite"/>
    </source>
</evidence>
<evidence type="ECO:0000256" key="5">
    <source>
        <dbReference type="SAM" id="Phobius"/>
    </source>
</evidence>
<dbReference type="SMART" id="SM00369">
    <property type="entry name" value="LRR_TYP"/>
    <property type="match status" value="3"/>
</dbReference>
<accession>A0AAV6VMR1</accession>
<gene>
    <name evidence="6" type="ORF">JTE90_004285</name>
</gene>
<organism evidence="6 7">
    <name type="scientific">Oedothorax gibbosus</name>
    <dbReference type="NCBI Taxonomy" id="931172"/>
    <lineage>
        <taxon>Eukaryota</taxon>
        <taxon>Metazoa</taxon>
        <taxon>Ecdysozoa</taxon>
        <taxon>Arthropoda</taxon>
        <taxon>Chelicerata</taxon>
        <taxon>Arachnida</taxon>
        <taxon>Araneae</taxon>
        <taxon>Araneomorphae</taxon>
        <taxon>Entelegynae</taxon>
        <taxon>Araneoidea</taxon>
        <taxon>Linyphiidae</taxon>
        <taxon>Erigoninae</taxon>
        <taxon>Oedothorax</taxon>
    </lineage>
</organism>
<feature type="region of interest" description="Disordered" evidence="4">
    <location>
        <begin position="213"/>
        <end position="241"/>
    </location>
</feature>
<feature type="transmembrane region" description="Helical" evidence="5">
    <location>
        <begin position="51"/>
        <end position="71"/>
    </location>
</feature>
<keyword evidence="5" id="KW-1133">Transmembrane helix</keyword>
<sequence>MDATSESEEESLSISLSEVPISKITSSRSESLYSSSVSEVFTMPSLDRQLFHLWICIFIFGLTLLACVQSAQSTPFLGKTEISTRTPAATSLPFGARLSGSYQIDQNKHLRDSKNISFFQNSRNPNGSLVLNKSLQLSGGSLVHNSSVGSTNVKSNRVMKKIKSKRRRIHPNRRNNRKGLQTSNRKFIPIREMNNFTLQIKHVSGFSSQGNVFQNDTGNRRSNKINSFDVSGDSRHRDVDDIQEKQRSRVFDMHRNSRTDSIVKVNMSAQNNTTLKNKYGLQEISRNRLEPSAINRRNKHGHTVIVHLTPTTQKEAKAVDLSANGRNGNIVTNVNVSWSIDLLGSLRNRTVSLSRNIFAVPIDIQFTNTSLFQHGNPLLQHGNMEQYARSRITGLSDDRSTNENLKKGFVPNTLSYSRNPVSFVSPTKPYTRNRIHVLSDEVSSNNKAKEGFAPSTKSHSENRVTAPMKYQSLNKSVLPEKLGNPAQNSADAPRMLILSGNRSGYNSLTDKFRLSTESYAGHKVTTPRAIQSLNKNIQTDKNGNLNGGQQNRSRMTVSSTNIPSSSTLPTFINKIQSRKPENYVRLDQTRKVTVIPETSISNKDIPNVKDSSYHNYFNVSPDHTKSLLQDFMRERHNSQVNIIASNNATILSGKNNINGNLTKVKKDHSPFHFPHSKEKVEDKSNIDAKSSKQKLPCPCYWSKEKCGCSCTGSLNYDDFQILASYFKPCLNFTFTLKEGHYFSLPPNLFTRASPLQNIIIKISNSTFDYLFDPTPNTSPFRKLVVEQEGIFDIFNVKVRQSWNWASLKDLKVSSGAMVLHNDTVKLANDLSSSESTAIQILKDIKTPGSVALLNGTTKLLKDEKTSESTLFPNGSSKLLKDLKSSVSKELKSRPSKMPKSHVPLNHGASAINVVLVGCDGLKRLSSDFAEVANGGVSELTISDGGLEMIGSGAFTSFNGLVRFRLSRNRLRSIKRTDLPPDPTELVEIDLSGNQLQTLDDDFFLDMPALRDLSLAGNPLHTLGQKTFGTVLGKMQLQGLDAFPLHCDCRLRWMKSSSQALSPVFVENLRGVTCKRPAYLRGTPFRDLAIEHLKC</sequence>
<dbReference type="Gene3D" id="3.80.10.10">
    <property type="entry name" value="Ribonuclease Inhibitor"/>
    <property type="match status" value="1"/>
</dbReference>
<dbReference type="InterPro" id="IPR050541">
    <property type="entry name" value="LRR_TM_domain-containing"/>
</dbReference>
<keyword evidence="3" id="KW-0677">Repeat</keyword>
<dbReference type="GO" id="GO:0005886">
    <property type="term" value="C:plasma membrane"/>
    <property type="evidence" value="ECO:0007669"/>
    <property type="project" value="TreeGrafter"/>
</dbReference>
<dbReference type="PANTHER" id="PTHR24369">
    <property type="entry name" value="ANTIGEN BSP, PUTATIVE-RELATED"/>
    <property type="match status" value="1"/>
</dbReference>
<feature type="compositionally biased region" description="Basic and acidic residues" evidence="4">
    <location>
        <begin position="232"/>
        <end position="241"/>
    </location>
</feature>
<keyword evidence="2" id="KW-0732">Signal</keyword>
<feature type="region of interest" description="Disordered" evidence="4">
    <location>
        <begin position="163"/>
        <end position="182"/>
    </location>
</feature>
<proteinExistence type="predicted"/>
<dbReference type="InterPro" id="IPR032675">
    <property type="entry name" value="LRR_dom_sf"/>
</dbReference>
<protein>
    <recommendedName>
        <fullName evidence="8">LRRCT domain-containing protein</fullName>
    </recommendedName>
</protein>
<evidence type="ECO:0000313" key="6">
    <source>
        <dbReference type="EMBL" id="KAG8197013.1"/>
    </source>
</evidence>
<evidence type="ECO:0000256" key="1">
    <source>
        <dbReference type="ARBA" id="ARBA00022614"/>
    </source>
</evidence>
<feature type="region of interest" description="Disordered" evidence="4">
    <location>
        <begin position="538"/>
        <end position="563"/>
    </location>
</feature>
<keyword evidence="5" id="KW-0472">Membrane</keyword>
<keyword evidence="5" id="KW-0812">Transmembrane</keyword>
<dbReference type="PROSITE" id="PS51450">
    <property type="entry name" value="LRR"/>
    <property type="match status" value="1"/>
</dbReference>
<keyword evidence="7" id="KW-1185">Reference proteome</keyword>
<reference evidence="6 7" key="1">
    <citation type="journal article" date="2022" name="Nat. Ecol. Evol.">
        <title>A masculinizing supergene underlies an exaggerated male reproductive morph in a spider.</title>
        <authorList>
            <person name="Hendrickx F."/>
            <person name="De Corte Z."/>
            <person name="Sonet G."/>
            <person name="Van Belleghem S.M."/>
            <person name="Kostlbacher S."/>
            <person name="Vangestel C."/>
        </authorList>
    </citation>
    <scope>NUCLEOTIDE SEQUENCE [LARGE SCALE GENOMIC DNA]</scope>
    <source>
        <strain evidence="6">W744_W776</strain>
    </source>
</reference>
<evidence type="ECO:0008006" key="8">
    <source>
        <dbReference type="Google" id="ProtNLM"/>
    </source>
</evidence>
<dbReference type="EMBL" id="JAFNEN010000059">
    <property type="protein sequence ID" value="KAG8197013.1"/>
    <property type="molecule type" value="Genomic_DNA"/>
</dbReference>
<evidence type="ECO:0000256" key="2">
    <source>
        <dbReference type="ARBA" id="ARBA00022729"/>
    </source>
</evidence>
<name>A0AAV6VMR1_9ARAC</name>
<comment type="caution">
    <text evidence="6">The sequence shown here is derived from an EMBL/GenBank/DDBJ whole genome shotgun (WGS) entry which is preliminary data.</text>
</comment>
<dbReference type="InterPro" id="IPR001611">
    <property type="entry name" value="Leu-rich_rpt"/>
</dbReference>
<keyword evidence="1" id="KW-0433">Leucine-rich repeat</keyword>
<dbReference type="PANTHER" id="PTHR24369:SF210">
    <property type="entry name" value="CHAOPTIN-RELATED"/>
    <property type="match status" value="1"/>
</dbReference>
<dbReference type="SUPFAM" id="SSF52058">
    <property type="entry name" value="L domain-like"/>
    <property type="match status" value="1"/>
</dbReference>
<evidence type="ECO:0000313" key="7">
    <source>
        <dbReference type="Proteomes" id="UP000827092"/>
    </source>
</evidence>
<feature type="compositionally biased region" description="Basic residues" evidence="4">
    <location>
        <begin position="163"/>
        <end position="177"/>
    </location>
</feature>